<evidence type="ECO:0000313" key="12">
    <source>
        <dbReference type="Proteomes" id="UP000198901"/>
    </source>
</evidence>
<evidence type="ECO:0000256" key="5">
    <source>
        <dbReference type="ARBA" id="ARBA00023277"/>
    </source>
</evidence>
<dbReference type="Gene3D" id="3.40.50.1000">
    <property type="entry name" value="HAD superfamily/HAD-like"/>
    <property type="match status" value="1"/>
</dbReference>
<evidence type="ECO:0000256" key="4">
    <source>
        <dbReference type="ARBA" id="ARBA00022801"/>
    </source>
</evidence>
<dbReference type="PANTHER" id="PTHR42891:SF1">
    <property type="entry name" value="D-GLYCERO-BETA-D-MANNO-HEPTOSE-1,7-BISPHOSPHATE 7-PHOSPHATASE"/>
    <property type="match status" value="1"/>
</dbReference>
<comment type="cofactor">
    <cofactor evidence="10">
        <name>Zn(2+)</name>
        <dbReference type="ChEBI" id="CHEBI:29105"/>
    </cofactor>
</comment>
<dbReference type="RefSeq" id="WP_093199792.1">
    <property type="nucleotide sequence ID" value="NZ_FNGS01000003.1"/>
</dbReference>
<keyword evidence="10" id="KW-0460">Magnesium</keyword>
<keyword evidence="4 7" id="KW-0378">Hydrolase</keyword>
<dbReference type="CDD" id="cd07503">
    <property type="entry name" value="HAD_HisB-N"/>
    <property type="match status" value="1"/>
</dbReference>
<evidence type="ECO:0000256" key="9">
    <source>
        <dbReference type="PIRSR" id="PIRSR004682-3"/>
    </source>
</evidence>
<keyword evidence="5 7" id="KW-0119">Carbohydrate metabolism</keyword>
<dbReference type="EMBL" id="FNGS01000003">
    <property type="protein sequence ID" value="SDL69792.1"/>
    <property type="molecule type" value="Genomic_DNA"/>
</dbReference>
<feature type="site" description="Contributes to substrate recognition" evidence="9">
    <location>
        <position position="100"/>
    </location>
</feature>
<comment type="subcellular location">
    <subcellularLocation>
        <location evidence="1 7">Cytoplasm</location>
    </subcellularLocation>
</comment>
<feature type="binding site" evidence="10">
    <location>
        <position position="87"/>
    </location>
    <ligand>
        <name>Zn(2+)</name>
        <dbReference type="ChEBI" id="CHEBI:29105"/>
    </ligand>
</feature>
<dbReference type="GO" id="GO:0046872">
    <property type="term" value="F:metal ion binding"/>
    <property type="evidence" value="ECO:0007669"/>
    <property type="project" value="UniProtKB-KW"/>
</dbReference>
<dbReference type="NCBIfam" id="TIGR01656">
    <property type="entry name" value="Histidinol-ppas"/>
    <property type="match status" value="1"/>
</dbReference>
<proteinExistence type="inferred from homology"/>
<feature type="site" description="Stabilizes the phosphoryl group" evidence="9">
    <location>
        <position position="51"/>
    </location>
</feature>
<accession>A0A1G9M679</accession>
<dbReference type="Pfam" id="PF13242">
    <property type="entry name" value="Hydrolase_like"/>
    <property type="match status" value="1"/>
</dbReference>
<evidence type="ECO:0000256" key="7">
    <source>
        <dbReference type="PIRNR" id="PIRNR004682"/>
    </source>
</evidence>
<reference evidence="11 12" key="1">
    <citation type="submission" date="2016-10" db="EMBL/GenBank/DDBJ databases">
        <authorList>
            <person name="de Groot N.N."/>
        </authorList>
    </citation>
    <scope>NUCLEOTIDE SEQUENCE [LARGE SCALE GENOMIC DNA]</scope>
    <source>
        <strain evidence="11 12">DSM 21668</strain>
    </source>
</reference>
<dbReference type="PIRSF" id="PIRSF004682">
    <property type="entry name" value="GmhB"/>
    <property type="match status" value="1"/>
</dbReference>
<keyword evidence="10" id="KW-0862">Zinc</keyword>
<organism evidence="11 12">
    <name type="scientific">Siphonobacter aquaeclarae</name>
    <dbReference type="NCBI Taxonomy" id="563176"/>
    <lineage>
        <taxon>Bacteria</taxon>
        <taxon>Pseudomonadati</taxon>
        <taxon>Bacteroidota</taxon>
        <taxon>Cytophagia</taxon>
        <taxon>Cytophagales</taxon>
        <taxon>Cytophagaceae</taxon>
        <taxon>Siphonobacter</taxon>
    </lineage>
</organism>
<dbReference type="InterPro" id="IPR006543">
    <property type="entry name" value="Histidinol-phos"/>
</dbReference>
<keyword evidence="3 10" id="KW-0479">Metal-binding</keyword>
<evidence type="ECO:0000256" key="1">
    <source>
        <dbReference type="ARBA" id="ARBA00004496"/>
    </source>
</evidence>
<dbReference type="AlphaFoldDB" id="A0A1G9M679"/>
<feature type="site" description="Stabilizes the phosphoryl group" evidence="9">
    <location>
        <position position="101"/>
    </location>
</feature>
<feature type="active site" description="Proton donor" evidence="8">
    <location>
        <position position="10"/>
    </location>
</feature>
<evidence type="ECO:0000313" key="11">
    <source>
        <dbReference type="EMBL" id="SDL69792.1"/>
    </source>
</evidence>
<dbReference type="Proteomes" id="UP000198901">
    <property type="component" value="Unassembled WGS sequence"/>
</dbReference>
<comment type="cofactor">
    <cofactor evidence="10">
        <name>Mg(2+)</name>
        <dbReference type="ChEBI" id="CHEBI:18420"/>
    </cofactor>
</comment>
<feature type="active site" description="Nucleophile" evidence="8">
    <location>
        <position position="8"/>
    </location>
</feature>
<dbReference type="GO" id="GO:0005737">
    <property type="term" value="C:cytoplasm"/>
    <property type="evidence" value="ECO:0007669"/>
    <property type="project" value="UniProtKB-SubCell"/>
</dbReference>
<dbReference type="OrthoDB" id="9813880at2"/>
<dbReference type="NCBIfam" id="TIGR01662">
    <property type="entry name" value="HAD-SF-IIIA"/>
    <property type="match status" value="1"/>
</dbReference>
<evidence type="ECO:0000256" key="10">
    <source>
        <dbReference type="PIRSR" id="PIRSR004682-4"/>
    </source>
</evidence>
<feature type="binding site" evidence="10">
    <location>
        <position position="10"/>
    </location>
    <ligand>
        <name>Mg(2+)</name>
        <dbReference type="ChEBI" id="CHEBI:18420"/>
    </ligand>
</feature>
<dbReference type="GO" id="GO:0016791">
    <property type="term" value="F:phosphatase activity"/>
    <property type="evidence" value="ECO:0007669"/>
    <property type="project" value="InterPro"/>
</dbReference>
<dbReference type="InterPro" id="IPR036412">
    <property type="entry name" value="HAD-like_sf"/>
</dbReference>
<feature type="binding site" evidence="10">
    <location>
        <position position="89"/>
    </location>
    <ligand>
        <name>Zn(2+)</name>
        <dbReference type="ChEBI" id="CHEBI:29105"/>
    </ligand>
</feature>
<dbReference type="InterPro" id="IPR004446">
    <property type="entry name" value="Heptose_bisP_phosphatase"/>
</dbReference>
<dbReference type="EC" id="3.1.3.-" evidence="7"/>
<dbReference type="InterPro" id="IPR006549">
    <property type="entry name" value="HAD-SF_hydro_IIIA"/>
</dbReference>
<feature type="binding site" evidence="10">
    <location>
        <position position="8"/>
    </location>
    <ligand>
        <name>Mg(2+)</name>
        <dbReference type="ChEBI" id="CHEBI:18420"/>
    </ligand>
</feature>
<evidence type="ECO:0000256" key="2">
    <source>
        <dbReference type="ARBA" id="ARBA00022490"/>
    </source>
</evidence>
<feature type="binding site" evidence="10">
    <location>
        <position position="126"/>
    </location>
    <ligand>
        <name>Mg(2+)</name>
        <dbReference type="ChEBI" id="CHEBI:18420"/>
    </ligand>
</feature>
<evidence type="ECO:0000256" key="3">
    <source>
        <dbReference type="ARBA" id="ARBA00022723"/>
    </source>
</evidence>
<keyword evidence="12" id="KW-1185">Reference proteome</keyword>
<evidence type="ECO:0000256" key="8">
    <source>
        <dbReference type="PIRSR" id="PIRSR004682-1"/>
    </source>
</evidence>
<dbReference type="GO" id="GO:0005975">
    <property type="term" value="P:carbohydrate metabolic process"/>
    <property type="evidence" value="ECO:0007669"/>
    <property type="project" value="InterPro"/>
</dbReference>
<keyword evidence="2 7" id="KW-0963">Cytoplasm</keyword>
<dbReference type="SUPFAM" id="SSF56784">
    <property type="entry name" value="HAD-like"/>
    <property type="match status" value="1"/>
</dbReference>
<dbReference type="InterPro" id="IPR023214">
    <property type="entry name" value="HAD_sf"/>
</dbReference>
<sequence length="169" mass="19124">MKKCVFLDRDGVLNQDTEGYLFRTEDLIIPEGTVEALRQMKEAGYMLIVITNQAGIAKGLYKKEDVVKCHEFLQEKCGNLLDDLYFCPHHPDYTSNSLLRKPDSLMLEKAMAKYAIDPAQSWMIGDRERDVQAGHKAGVRTIRIAQEETPSKAEWLTSSLWEASSVVVA</sequence>
<dbReference type="PANTHER" id="PTHR42891">
    <property type="entry name" value="D-GLYCERO-BETA-D-MANNO-HEPTOSE-1,7-BISPHOSPHATE 7-PHOSPHATASE"/>
    <property type="match status" value="1"/>
</dbReference>
<name>A0A1G9M679_9BACT</name>
<protein>
    <recommendedName>
        <fullName evidence="6 7">D,D-heptose 1,7-bisphosphate phosphatase</fullName>
        <ecNumber evidence="7">3.1.3.-</ecNumber>
    </recommendedName>
</protein>
<evidence type="ECO:0000256" key="6">
    <source>
        <dbReference type="ARBA" id="ARBA00031828"/>
    </source>
</evidence>
<comment type="similarity">
    <text evidence="7">Belongs to the gmhB family.</text>
</comment>
<gene>
    <name evidence="11" type="ORF">SAMN04488090_1463</name>
</gene>
<dbReference type="STRING" id="563176.SAMN04488090_1463"/>